<dbReference type="PANTHER" id="PTHR13366:SF0">
    <property type="entry name" value="HEAT REPEAT-CONTAINING PROTEIN 6"/>
    <property type="match status" value="1"/>
</dbReference>
<feature type="transmembrane region" description="Helical" evidence="1">
    <location>
        <begin position="24"/>
        <end position="46"/>
    </location>
</feature>
<evidence type="ECO:0000259" key="2">
    <source>
        <dbReference type="Pfam" id="PF13251"/>
    </source>
</evidence>
<dbReference type="AlphaFoldDB" id="A0A2P6P4C7"/>
<dbReference type="Pfam" id="PF13251">
    <property type="entry name" value="DUF4042"/>
    <property type="match status" value="1"/>
</dbReference>
<evidence type="ECO:0000313" key="4">
    <source>
        <dbReference type="Proteomes" id="UP000238479"/>
    </source>
</evidence>
<dbReference type="Proteomes" id="UP000238479">
    <property type="component" value="Chromosome 7"/>
</dbReference>
<proteinExistence type="predicted"/>
<dbReference type="PANTHER" id="PTHR13366">
    <property type="entry name" value="MALARIA ANTIGEN-RELATED"/>
    <property type="match status" value="1"/>
</dbReference>
<reference evidence="3 4" key="1">
    <citation type="journal article" date="2018" name="Nat. Genet.">
        <title>The Rosa genome provides new insights in the design of modern roses.</title>
        <authorList>
            <person name="Bendahmane M."/>
        </authorList>
    </citation>
    <scope>NUCLEOTIDE SEQUENCE [LARGE SCALE GENOMIC DNA]</scope>
    <source>
        <strain evidence="4">cv. Old Blush</strain>
    </source>
</reference>
<dbReference type="EMBL" id="PDCK01000045">
    <property type="protein sequence ID" value="PRQ16797.1"/>
    <property type="molecule type" value="Genomic_DNA"/>
</dbReference>
<feature type="transmembrane region" description="Helical" evidence="1">
    <location>
        <begin position="79"/>
        <end position="96"/>
    </location>
</feature>
<dbReference type="Gramene" id="PRQ16797">
    <property type="protein sequence ID" value="PRQ16797"/>
    <property type="gene ID" value="RchiOBHm_Chr7g0188121"/>
</dbReference>
<accession>A0A2P6P4C7</accession>
<evidence type="ECO:0000313" key="3">
    <source>
        <dbReference type="EMBL" id="PRQ16797.1"/>
    </source>
</evidence>
<evidence type="ECO:0000256" key="1">
    <source>
        <dbReference type="SAM" id="Phobius"/>
    </source>
</evidence>
<name>A0A2P6P4C7_ROSCH</name>
<keyword evidence="1" id="KW-0812">Transmembrane</keyword>
<organism evidence="3 4">
    <name type="scientific">Rosa chinensis</name>
    <name type="common">China rose</name>
    <dbReference type="NCBI Taxonomy" id="74649"/>
    <lineage>
        <taxon>Eukaryota</taxon>
        <taxon>Viridiplantae</taxon>
        <taxon>Streptophyta</taxon>
        <taxon>Embryophyta</taxon>
        <taxon>Tracheophyta</taxon>
        <taxon>Spermatophyta</taxon>
        <taxon>Magnoliopsida</taxon>
        <taxon>eudicotyledons</taxon>
        <taxon>Gunneridae</taxon>
        <taxon>Pentapetalae</taxon>
        <taxon>rosids</taxon>
        <taxon>fabids</taxon>
        <taxon>Rosales</taxon>
        <taxon>Rosaceae</taxon>
        <taxon>Rosoideae</taxon>
        <taxon>Rosoideae incertae sedis</taxon>
        <taxon>Rosa</taxon>
    </lineage>
</organism>
<protein>
    <recommendedName>
        <fullName evidence="2">DUF4042 domain-containing protein</fullName>
    </recommendedName>
</protein>
<dbReference type="STRING" id="74649.A0A2P6P4C7"/>
<sequence length="97" mass="10978">MLDGPSSVFLLVAEFKESSKRGSFTALSSSLGHILMQLHTGILYLVQRQTHSRLLASLFKILMLLISSTPYLFSNRSIFIVNVFFFLFSMSHVCLFV</sequence>
<dbReference type="InterPro" id="IPR025283">
    <property type="entry name" value="DUF4042"/>
</dbReference>
<feature type="transmembrane region" description="Helical" evidence="1">
    <location>
        <begin position="53"/>
        <end position="73"/>
    </location>
</feature>
<comment type="caution">
    <text evidence="3">The sequence shown here is derived from an EMBL/GenBank/DDBJ whole genome shotgun (WGS) entry which is preliminary data.</text>
</comment>
<dbReference type="InterPro" id="IPR052107">
    <property type="entry name" value="HEAT6"/>
</dbReference>
<keyword evidence="1" id="KW-0472">Membrane</keyword>
<feature type="domain" description="DUF4042" evidence="2">
    <location>
        <begin position="1"/>
        <end position="71"/>
    </location>
</feature>
<keyword evidence="1" id="KW-1133">Transmembrane helix</keyword>
<keyword evidence="4" id="KW-1185">Reference proteome</keyword>
<gene>
    <name evidence="3" type="ORF">RchiOBHm_Chr7g0188121</name>
</gene>